<accession>A0A090MUQ3</accession>
<dbReference type="Pfam" id="PF02104">
    <property type="entry name" value="SURF1"/>
    <property type="match status" value="1"/>
</dbReference>
<dbReference type="CDD" id="cd06662">
    <property type="entry name" value="SURF1"/>
    <property type="match status" value="1"/>
</dbReference>
<dbReference type="EMBL" id="CCAZ020000002">
    <property type="protein sequence ID" value="CEG09539.1"/>
    <property type="molecule type" value="Genomic_DNA"/>
</dbReference>
<dbReference type="InterPro" id="IPR045214">
    <property type="entry name" value="Surf1/Surf4"/>
</dbReference>
<dbReference type="GO" id="GO:0005886">
    <property type="term" value="C:plasma membrane"/>
    <property type="evidence" value="ECO:0007669"/>
    <property type="project" value="UniProtKB-SubCell"/>
</dbReference>
<dbReference type="AlphaFoldDB" id="A0A090MUQ3"/>
<evidence type="ECO:0000256" key="3">
    <source>
        <dbReference type="ARBA" id="ARBA00022692"/>
    </source>
</evidence>
<name>A0A090MUQ3_AFIFE</name>
<dbReference type="PROSITE" id="PS50895">
    <property type="entry name" value="SURF1"/>
    <property type="match status" value="1"/>
</dbReference>
<dbReference type="InterPro" id="IPR002994">
    <property type="entry name" value="Surf1/Shy1"/>
</dbReference>
<evidence type="ECO:0000256" key="1">
    <source>
        <dbReference type="ARBA" id="ARBA00004370"/>
    </source>
</evidence>
<keyword evidence="4 6" id="KW-1133">Transmembrane helix</keyword>
<keyword evidence="5 6" id="KW-0472">Membrane</keyword>
<dbReference type="OrthoDB" id="6079986at2"/>
<evidence type="ECO:0000256" key="4">
    <source>
        <dbReference type="ARBA" id="ARBA00022989"/>
    </source>
</evidence>
<dbReference type="Proteomes" id="UP000035762">
    <property type="component" value="Unassembled WGS sequence"/>
</dbReference>
<comment type="caution">
    <text evidence="7">The sequence shown here is derived from an EMBL/GenBank/DDBJ whole genome shotgun (WGS) entry which is preliminary data.</text>
</comment>
<feature type="transmembrane region" description="Helical" evidence="6">
    <location>
        <begin position="6"/>
        <end position="30"/>
    </location>
</feature>
<keyword evidence="8" id="KW-1185">Reference proteome</keyword>
<feature type="transmembrane region" description="Helical" evidence="6">
    <location>
        <begin position="226"/>
        <end position="245"/>
    </location>
</feature>
<keyword evidence="6" id="KW-1003">Cell membrane</keyword>
<evidence type="ECO:0000256" key="6">
    <source>
        <dbReference type="RuleBase" id="RU363076"/>
    </source>
</evidence>
<evidence type="ECO:0000313" key="8">
    <source>
        <dbReference type="Proteomes" id="UP000035762"/>
    </source>
</evidence>
<gene>
    <name evidence="7" type="ORF">BN961_02967</name>
</gene>
<dbReference type="STRING" id="1035.BN961_02967"/>
<protein>
    <recommendedName>
        <fullName evidence="6">SURF1-like protein</fullName>
    </recommendedName>
</protein>
<keyword evidence="3 6" id="KW-0812">Transmembrane</keyword>
<evidence type="ECO:0000313" key="7">
    <source>
        <dbReference type="EMBL" id="CEG09539.1"/>
    </source>
</evidence>
<proteinExistence type="inferred from homology"/>
<dbReference type="RefSeq" id="WP_009339674.1">
    <property type="nucleotide sequence ID" value="NZ_CCAZ020000002.1"/>
</dbReference>
<dbReference type="PANTHER" id="PTHR23427:SF2">
    <property type="entry name" value="SURFEIT LOCUS PROTEIN 1"/>
    <property type="match status" value="1"/>
</dbReference>
<evidence type="ECO:0000256" key="5">
    <source>
        <dbReference type="ARBA" id="ARBA00023136"/>
    </source>
</evidence>
<comment type="similarity">
    <text evidence="2 6">Belongs to the SURF1 family.</text>
</comment>
<organism evidence="7 8">
    <name type="scientific">Afipia felis</name>
    <name type="common">Cat scratch disease bacillus</name>
    <dbReference type="NCBI Taxonomy" id="1035"/>
    <lineage>
        <taxon>Bacteria</taxon>
        <taxon>Pseudomonadati</taxon>
        <taxon>Pseudomonadota</taxon>
        <taxon>Alphaproteobacteria</taxon>
        <taxon>Hyphomicrobiales</taxon>
        <taxon>Nitrobacteraceae</taxon>
        <taxon>Afipia</taxon>
    </lineage>
</organism>
<comment type="subcellular location">
    <subcellularLocation>
        <location evidence="6">Cell membrane</location>
        <topology evidence="6">Multi-pass membrane protein</topology>
    </subcellularLocation>
    <subcellularLocation>
        <location evidence="1">Membrane</location>
    </subcellularLocation>
</comment>
<dbReference type="PANTHER" id="PTHR23427">
    <property type="entry name" value="SURFEIT LOCUS PROTEIN"/>
    <property type="match status" value="1"/>
</dbReference>
<sequence>MSQARSLGSTISMTVFALVMTALLTGLGFWQLERRDEKHALIAALNARLAAEPVALPPSSDWPHLNRSDDEFRRVRFTATFENKPDAMIYTSSSAVRTDIKTPGAWAFLPARLESGEQVVVNAGFVPNEMQGRAEEDRAVAPLLTGKPETLTGYLRFPEHPGFLTAHENEPKRLWFIRDVPGIAASLNWGKIAPFYIDLETPVPAGAVPRPGALVPKLRDNHLQYAITWFGLALAVFGTFGFWLFGRRRA</sequence>
<reference evidence="7 8" key="1">
    <citation type="journal article" date="2014" name="Genome Announc.">
        <title>Genome Sequence of Afipia felis Strain 76713, Isolated in Hospital Water Using an Amoeba Co-Culture Procedure.</title>
        <authorList>
            <person name="Benamar S."/>
            <person name="La Scola B."/>
            <person name="Croce O."/>
        </authorList>
    </citation>
    <scope>NUCLEOTIDE SEQUENCE [LARGE SCALE GENOMIC DNA]</scope>
    <source>
        <strain evidence="7 8">76713</strain>
    </source>
</reference>
<evidence type="ECO:0000256" key="2">
    <source>
        <dbReference type="ARBA" id="ARBA00007165"/>
    </source>
</evidence>